<accession>A0A5M6D1N4</accession>
<keyword evidence="2" id="KW-0479">Metal-binding</keyword>
<dbReference type="Gene3D" id="3.40.1180.10">
    <property type="entry name" value="Decaprenyl diphosphate synthase-like"/>
    <property type="match status" value="1"/>
</dbReference>
<evidence type="ECO:0000313" key="5">
    <source>
        <dbReference type="Proteomes" id="UP000324479"/>
    </source>
</evidence>
<feature type="binding site" evidence="2">
    <location>
        <begin position="33"/>
        <end position="36"/>
    </location>
    <ligand>
        <name>substrate</name>
    </ligand>
</feature>
<feature type="binding site" evidence="2">
    <location>
        <position position="49"/>
    </location>
    <ligand>
        <name>substrate</name>
    </ligand>
</feature>
<dbReference type="AlphaFoldDB" id="A0A5M6D1N4"/>
<feature type="binding site" evidence="2">
    <location>
        <begin position="77"/>
        <end position="79"/>
    </location>
    <ligand>
        <name>substrate</name>
    </ligand>
</feature>
<sequence>MDSKQSDGSQSAAPRERPQSGDLPDHVAIIMDGNGRWAQARGLPRIEGHRRGVNTVRMISETCTELGIDAVTLYCLSSENWKRPQAELDFLMHLLEQYLIEERRLIMEQGLRLRVIGRRDRLPPNVLAEMDKTLEMSAGNPGTQLVLAVDYGGRDELAQATRRICNEVLEGRLEITEIDEQTVENRLYTAGLPDVDLMIRTGGEMRVSNFLLWQISYAELWVTETCWPEFSREEFEQALRSFASRDRRFGGLSVGQ</sequence>
<organism evidence="4 5">
    <name type="scientific">Roseiconus nitratireducens</name>
    <dbReference type="NCBI Taxonomy" id="2605748"/>
    <lineage>
        <taxon>Bacteria</taxon>
        <taxon>Pseudomonadati</taxon>
        <taxon>Planctomycetota</taxon>
        <taxon>Planctomycetia</taxon>
        <taxon>Pirellulales</taxon>
        <taxon>Pirellulaceae</taxon>
        <taxon>Roseiconus</taxon>
    </lineage>
</organism>
<feature type="active site" description="Proton acceptor" evidence="2">
    <location>
        <position position="80"/>
    </location>
</feature>
<keyword evidence="2" id="KW-0460">Magnesium</keyword>
<gene>
    <name evidence="4" type="primary">uppS</name>
    <name evidence="4" type="ORF">FYK55_17650</name>
</gene>
<feature type="binding site" evidence="2">
    <location>
        <position position="219"/>
    </location>
    <ligand>
        <name>Mg(2+)</name>
        <dbReference type="ChEBI" id="CHEBI:18420"/>
    </ligand>
</feature>
<dbReference type="GO" id="GO:0000287">
    <property type="term" value="F:magnesium ion binding"/>
    <property type="evidence" value="ECO:0007669"/>
    <property type="project" value="UniProtKB-UniRule"/>
</dbReference>
<dbReference type="InterPro" id="IPR036424">
    <property type="entry name" value="UPP_synth-like_sf"/>
</dbReference>
<dbReference type="FunFam" id="3.40.1180.10:FF:000001">
    <property type="entry name" value="(2E,6E)-farnesyl-diphosphate-specific ditrans,polycis-undecaprenyl-diphosphate synthase"/>
    <property type="match status" value="1"/>
</dbReference>
<dbReference type="EC" id="2.5.1.-" evidence="2"/>
<protein>
    <recommendedName>
        <fullName evidence="2">Isoprenyl transferase</fullName>
        <ecNumber evidence="2">2.5.1.-</ecNumber>
    </recommendedName>
</protein>
<feature type="binding site" evidence="2">
    <location>
        <begin position="206"/>
        <end position="208"/>
    </location>
    <ligand>
        <name>substrate</name>
    </ligand>
</feature>
<dbReference type="PANTHER" id="PTHR10291:SF0">
    <property type="entry name" value="DEHYDRODOLICHYL DIPHOSPHATE SYNTHASE 2"/>
    <property type="match status" value="1"/>
</dbReference>
<feature type="active site" evidence="2">
    <location>
        <position position="32"/>
    </location>
</feature>
<evidence type="ECO:0000256" key="2">
    <source>
        <dbReference type="HAMAP-Rule" id="MF_01139"/>
    </source>
</evidence>
<feature type="compositionally biased region" description="Polar residues" evidence="3">
    <location>
        <begin position="1"/>
        <end position="12"/>
    </location>
</feature>
<dbReference type="GO" id="GO:0016094">
    <property type="term" value="P:polyprenol biosynthetic process"/>
    <property type="evidence" value="ECO:0007669"/>
    <property type="project" value="TreeGrafter"/>
</dbReference>
<dbReference type="InterPro" id="IPR018520">
    <property type="entry name" value="UPP_synth-like_CS"/>
</dbReference>
<dbReference type="RefSeq" id="WP_150077780.1">
    <property type="nucleotide sequence ID" value="NZ_VWOX01000010.1"/>
</dbReference>
<comment type="function">
    <text evidence="2">Catalyzes the condensation of isopentenyl diphosphate (IPP) with allylic pyrophosphates generating different type of terpenoids.</text>
</comment>
<dbReference type="PROSITE" id="PS01066">
    <property type="entry name" value="UPP_SYNTHASE"/>
    <property type="match status" value="1"/>
</dbReference>
<dbReference type="GO" id="GO:0045547">
    <property type="term" value="F:ditrans,polycis-polyprenyl diphosphate synthase [(2E,6E)-farnesyl diphosphate specific] activity"/>
    <property type="evidence" value="ECO:0007669"/>
    <property type="project" value="TreeGrafter"/>
</dbReference>
<keyword evidence="1 2" id="KW-0808">Transferase</keyword>
<feature type="compositionally biased region" description="Basic and acidic residues" evidence="3">
    <location>
        <begin position="14"/>
        <end position="24"/>
    </location>
</feature>
<reference evidence="4 5" key="1">
    <citation type="submission" date="2019-08" db="EMBL/GenBank/DDBJ databases">
        <authorList>
            <person name="Dhanesh K."/>
            <person name="Kumar G."/>
            <person name="Sasikala C."/>
            <person name="Venkata Ramana C."/>
        </authorList>
    </citation>
    <scope>NUCLEOTIDE SEQUENCE [LARGE SCALE GENOMIC DNA]</scope>
    <source>
        <strain evidence="4 5">JC645</strain>
    </source>
</reference>
<comment type="subunit">
    <text evidence="2">Homodimer.</text>
</comment>
<dbReference type="Proteomes" id="UP000324479">
    <property type="component" value="Unassembled WGS sequence"/>
</dbReference>
<dbReference type="PANTHER" id="PTHR10291">
    <property type="entry name" value="DEHYDRODOLICHYL DIPHOSPHATE SYNTHASE FAMILY MEMBER"/>
    <property type="match status" value="1"/>
</dbReference>
<proteinExistence type="inferred from homology"/>
<dbReference type="InterPro" id="IPR001441">
    <property type="entry name" value="UPP_synth-like"/>
</dbReference>
<dbReference type="Pfam" id="PF01255">
    <property type="entry name" value="Prenyltransf"/>
    <property type="match status" value="1"/>
</dbReference>
<dbReference type="NCBIfam" id="TIGR00055">
    <property type="entry name" value="uppS"/>
    <property type="match status" value="1"/>
</dbReference>
<feature type="binding site" evidence="2">
    <location>
        <position position="45"/>
    </location>
    <ligand>
        <name>substrate</name>
    </ligand>
</feature>
<feature type="binding site" evidence="2">
    <location>
        <position position="200"/>
    </location>
    <ligand>
        <name>substrate</name>
    </ligand>
</feature>
<name>A0A5M6D1N4_9BACT</name>
<dbReference type="CDD" id="cd00475">
    <property type="entry name" value="Cis_IPPS"/>
    <property type="match status" value="1"/>
</dbReference>
<comment type="cofactor">
    <cofactor evidence="2">
        <name>Mg(2+)</name>
        <dbReference type="ChEBI" id="CHEBI:18420"/>
    </cofactor>
    <text evidence="2">Binds 2 magnesium ions per subunit.</text>
</comment>
<evidence type="ECO:0000256" key="3">
    <source>
        <dbReference type="SAM" id="MobiDB-lite"/>
    </source>
</evidence>
<comment type="caution">
    <text evidence="4">The sequence shown here is derived from an EMBL/GenBank/DDBJ whole genome shotgun (WGS) entry which is preliminary data.</text>
</comment>
<evidence type="ECO:0000256" key="1">
    <source>
        <dbReference type="ARBA" id="ARBA00022679"/>
    </source>
</evidence>
<feature type="binding site" evidence="2">
    <location>
        <position position="32"/>
    </location>
    <ligand>
        <name>Mg(2+)</name>
        <dbReference type="ChEBI" id="CHEBI:18420"/>
    </ligand>
</feature>
<dbReference type="HAMAP" id="MF_01139">
    <property type="entry name" value="ISPT"/>
    <property type="match status" value="1"/>
</dbReference>
<feature type="binding site" evidence="2">
    <location>
        <position position="83"/>
    </location>
    <ligand>
        <name>substrate</name>
    </ligand>
</feature>
<feature type="binding site" evidence="2">
    <location>
        <position position="37"/>
    </location>
    <ligand>
        <name>substrate</name>
    </ligand>
</feature>
<feature type="binding site" evidence="2">
    <location>
        <position position="81"/>
    </location>
    <ligand>
        <name>substrate</name>
    </ligand>
</feature>
<comment type="similarity">
    <text evidence="2">Belongs to the UPP synthase family.</text>
</comment>
<dbReference type="SUPFAM" id="SSF64005">
    <property type="entry name" value="Undecaprenyl diphosphate synthase"/>
    <property type="match status" value="1"/>
</dbReference>
<keyword evidence="5" id="KW-1185">Reference proteome</keyword>
<feature type="region of interest" description="Disordered" evidence="3">
    <location>
        <begin position="1"/>
        <end position="24"/>
    </location>
</feature>
<evidence type="ECO:0000313" key="4">
    <source>
        <dbReference type="EMBL" id="KAA5541394.1"/>
    </source>
</evidence>
<dbReference type="EMBL" id="VWOX01000010">
    <property type="protein sequence ID" value="KAA5541394.1"/>
    <property type="molecule type" value="Genomic_DNA"/>
</dbReference>